<feature type="region of interest" description="Disordered" evidence="1">
    <location>
        <begin position="1"/>
        <end position="29"/>
    </location>
</feature>
<dbReference type="EMBL" id="VJMI01008859">
    <property type="protein sequence ID" value="KAF0760263.1"/>
    <property type="molecule type" value="Genomic_DNA"/>
</dbReference>
<sequence>MERHLSKLKQGTPSPRPAASTPQEKSTDSWGLQAMAQYMAKIVCDDRERQASFTAPGAGRYWPVVAGAAAHHGFRVPKEPASLRRQTALDICHQEYLQLPTVLQECGLLDDNTNDLRSYAPRLAKATEELILQVVVSRKDPEDFRVIGRLAWMLLNELNGPLSIERRNHCAHRSVRTSGSSKCVTRILVDHAFPFDREALVLTTWAWMLMEDAKSDGVTTFKVHVVHASGSVLGAVFVLPQRGKCLRLMELKNMVSDFG</sequence>
<reference evidence="2 3" key="1">
    <citation type="submission" date="2019-06" db="EMBL/GenBank/DDBJ databases">
        <title>Genomics analysis of Aphanomyces spp. identifies a new class of oomycete effector associated with host adaptation.</title>
        <authorList>
            <person name="Gaulin E."/>
        </authorList>
    </citation>
    <scope>NUCLEOTIDE SEQUENCE [LARGE SCALE GENOMIC DNA]</scope>
    <source>
        <strain evidence="2 3">E</strain>
    </source>
</reference>
<name>A0A6A5ALE5_APHAT</name>
<evidence type="ECO:0000256" key="1">
    <source>
        <dbReference type="SAM" id="MobiDB-lite"/>
    </source>
</evidence>
<gene>
    <name evidence="2" type="ORF">AaE_003594</name>
</gene>
<dbReference type="AlphaFoldDB" id="A0A6A5ALE5"/>
<organism evidence="2 3">
    <name type="scientific">Aphanomyces astaci</name>
    <name type="common">Crayfish plague agent</name>
    <dbReference type="NCBI Taxonomy" id="112090"/>
    <lineage>
        <taxon>Eukaryota</taxon>
        <taxon>Sar</taxon>
        <taxon>Stramenopiles</taxon>
        <taxon>Oomycota</taxon>
        <taxon>Saprolegniomycetes</taxon>
        <taxon>Saprolegniales</taxon>
        <taxon>Verrucalvaceae</taxon>
        <taxon>Aphanomyces</taxon>
    </lineage>
</organism>
<accession>A0A6A5ALE5</accession>
<dbReference type="VEuPathDB" id="FungiDB:H257_13117"/>
<evidence type="ECO:0000313" key="2">
    <source>
        <dbReference type="EMBL" id="KAF0760263.1"/>
    </source>
</evidence>
<protein>
    <submittedName>
        <fullName evidence="2">Uncharacterized protein</fullName>
    </submittedName>
</protein>
<comment type="caution">
    <text evidence="2">The sequence shown here is derived from an EMBL/GenBank/DDBJ whole genome shotgun (WGS) entry which is preliminary data.</text>
</comment>
<feature type="compositionally biased region" description="Polar residues" evidence="1">
    <location>
        <begin position="20"/>
        <end position="29"/>
    </location>
</feature>
<evidence type="ECO:0000313" key="3">
    <source>
        <dbReference type="Proteomes" id="UP000469452"/>
    </source>
</evidence>
<dbReference type="Proteomes" id="UP000469452">
    <property type="component" value="Unassembled WGS sequence"/>
</dbReference>
<proteinExistence type="predicted"/>